<proteinExistence type="predicted"/>
<dbReference type="EMBL" id="JAJEWP010000001">
    <property type="protein sequence ID" value="MCC2615117.1"/>
    <property type="molecule type" value="Genomic_DNA"/>
</dbReference>
<evidence type="ECO:0000313" key="2">
    <source>
        <dbReference type="Proteomes" id="UP001520878"/>
    </source>
</evidence>
<dbReference type="Gene3D" id="3.40.50.150">
    <property type="entry name" value="Vaccinia Virus protein VP39"/>
    <property type="match status" value="1"/>
</dbReference>
<dbReference type="InterPro" id="IPR029063">
    <property type="entry name" value="SAM-dependent_MTases_sf"/>
</dbReference>
<evidence type="ECO:0000313" key="1">
    <source>
        <dbReference type="EMBL" id="MCC2615117.1"/>
    </source>
</evidence>
<reference evidence="1 2" key="1">
    <citation type="submission" date="2021-10" db="EMBL/GenBank/DDBJ databases">
        <title>Draft genome of Aestuariibacter halophilus JC2043.</title>
        <authorList>
            <person name="Emsley S.A."/>
            <person name="Pfannmuller K.M."/>
            <person name="Ushijima B."/>
            <person name="Saw J.H."/>
            <person name="Videau P."/>
        </authorList>
    </citation>
    <scope>NUCLEOTIDE SEQUENCE [LARGE SCALE GENOMIC DNA]</scope>
    <source>
        <strain evidence="1 2">JC2043</strain>
    </source>
</reference>
<accession>A0ABS8G3E4</accession>
<protein>
    <recommendedName>
        <fullName evidence="3">Class I SAM-dependent methyltransferase</fullName>
    </recommendedName>
</protein>
<dbReference type="SUPFAM" id="SSF53335">
    <property type="entry name" value="S-adenosyl-L-methionine-dependent methyltransferases"/>
    <property type="match status" value="1"/>
</dbReference>
<sequence>MYTYNYSFVKQYADRALLRRIDKAARNLSDRIVALDLASVGISEYNQRYIRNKFKSPIGCMQKYAYLLAMAIGDSDKPLQELTVVDYGGGNGLFGLLAKEVGVGTVIYNDIYDVSCADIVVFADALGLALQDIVHGDLPDLIGRVQEKGYHIDAVVSYDVIEHIYDIDGYFRQLHQLGNAPLRIVFGSAANTENPDINAALVAHQHALETTDREKVWGHKERDSLASYHALRCDIINALELGFSAEEVEQLATDTRGLIKADIEAQARQYKETGKLSYQPTDTYNTCDPMTGNWAEHLLPFDHVQQVLNDGGFDTQILPGFQPYSFLWRRRMYRHGLNALISLMGRQGLRYAPYYIVMGSLREKAAQG</sequence>
<organism evidence="1 2">
    <name type="scientific">Fluctibacter halophilus</name>
    <dbReference type="NCBI Taxonomy" id="226011"/>
    <lineage>
        <taxon>Bacteria</taxon>
        <taxon>Pseudomonadati</taxon>
        <taxon>Pseudomonadota</taxon>
        <taxon>Gammaproteobacteria</taxon>
        <taxon>Alteromonadales</taxon>
        <taxon>Alteromonadaceae</taxon>
        <taxon>Fluctibacter</taxon>
    </lineage>
</organism>
<dbReference type="Proteomes" id="UP001520878">
    <property type="component" value="Unassembled WGS sequence"/>
</dbReference>
<keyword evidence="2" id="KW-1185">Reference proteome</keyword>
<name>A0ABS8G3E4_9ALTE</name>
<comment type="caution">
    <text evidence="1">The sequence shown here is derived from an EMBL/GenBank/DDBJ whole genome shotgun (WGS) entry which is preliminary data.</text>
</comment>
<gene>
    <name evidence="1" type="ORF">LJ739_02525</name>
</gene>
<evidence type="ECO:0008006" key="3">
    <source>
        <dbReference type="Google" id="ProtNLM"/>
    </source>
</evidence>
<dbReference type="RefSeq" id="WP_229157028.1">
    <property type="nucleotide sequence ID" value="NZ_JAJEWP010000001.1"/>
</dbReference>